<dbReference type="Pfam" id="PF12627">
    <property type="entry name" value="PolyA_pol_RNAbd"/>
    <property type="match status" value="1"/>
</dbReference>
<dbReference type="InterPro" id="IPR043519">
    <property type="entry name" value="NT_sf"/>
</dbReference>
<feature type="domain" description="HD" evidence="12">
    <location>
        <begin position="262"/>
        <end position="415"/>
    </location>
</feature>
<comment type="similarity">
    <text evidence="2 11">Belongs to the tRNA nucleotidyltransferase/poly(A) polymerase family.</text>
</comment>
<dbReference type="InterPro" id="IPR006675">
    <property type="entry name" value="HDIG_dom"/>
</dbReference>
<evidence type="ECO:0000256" key="5">
    <source>
        <dbReference type="ARBA" id="ARBA00022694"/>
    </source>
</evidence>
<sequence>MQPMQLALTQLPEDLRLVTQTAATVAQEQRARLYLVGGWVRDFVSRNAGHGARDEGQGTEADFAVAADPMAFASRVAERIGGRVVRLHDDPPTVRLVRWKNAAAQSAADFTALQGDLDDDLRRRDFTCNALAVDVVTLVQDGVAPIIDPLNGLAHLAQRQLVLTSKRALKDDPVRILRAFRFAATLGLHITEETQAALAENAPLLLNAAPERIAAEFAWTLQAPDAGTHLLAMDATGVLTFLLPELMPLKKVPAAGYHHLDGFHHTVQAVQMAERAIAAETEDDALNDLLKQVQPAFQVPFGYRRTGVWVVKFATLLHDIGKPHTMTVGADGAIHFYGHERVGAEMAEHICHRWRLSRRETETVTALVRWHMRPVYLAGARELTERALRRFWRALGDVVGIYCVVLSAADLMATRGLAMTPEHRQRHYLTLRRLLETHCALKAARQRPRIVTGHDIMTRYNLPPSPLVGRALQAVEEAVLDGRVRTKEDAWRLLDSLVPQWLTGSPSLGTNP</sequence>
<dbReference type="Proteomes" id="UP000236173">
    <property type="component" value="Unassembled WGS sequence"/>
</dbReference>
<dbReference type="GO" id="GO:0046872">
    <property type="term" value="F:metal ion binding"/>
    <property type="evidence" value="ECO:0007669"/>
    <property type="project" value="UniProtKB-KW"/>
</dbReference>
<keyword evidence="6" id="KW-0548">Nucleotidyltransferase</keyword>
<dbReference type="InterPro" id="IPR002646">
    <property type="entry name" value="PolA_pol_head_dom"/>
</dbReference>
<dbReference type="GO" id="GO:0008033">
    <property type="term" value="P:tRNA processing"/>
    <property type="evidence" value="ECO:0007669"/>
    <property type="project" value="UniProtKB-KW"/>
</dbReference>
<dbReference type="Pfam" id="PF01743">
    <property type="entry name" value="PolyA_pol"/>
    <property type="match status" value="1"/>
</dbReference>
<comment type="caution">
    <text evidence="13">The sequence shown here is derived from an EMBL/GenBank/DDBJ whole genome shotgun (WGS) entry which is preliminary data.</text>
</comment>
<keyword evidence="4 11" id="KW-0808">Transferase</keyword>
<gene>
    <name evidence="13" type="primary">cca_2</name>
    <name evidence="13" type="ORF">HRbin17_02639</name>
</gene>
<evidence type="ECO:0000256" key="8">
    <source>
        <dbReference type="ARBA" id="ARBA00022741"/>
    </source>
</evidence>
<dbReference type="GO" id="GO:0016779">
    <property type="term" value="F:nucleotidyltransferase activity"/>
    <property type="evidence" value="ECO:0007669"/>
    <property type="project" value="UniProtKB-KW"/>
</dbReference>
<evidence type="ECO:0000256" key="6">
    <source>
        <dbReference type="ARBA" id="ARBA00022695"/>
    </source>
</evidence>
<evidence type="ECO:0000256" key="11">
    <source>
        <dbReference type="RuleBase" id="RU003953"/>
    </source>
</evidence>
<dbReference type="CDD" id="cd00077">
    <property type="entry name" value="HDc"/>
    <property type="match status" value="1"/>
</dbReference>
<keyword evidence="3" id="KW-0820">tRNA-binding</keyword>
<keyword evidence="8" id="KW-0547">Nucleotide-binding</keyword>
<dbReference type="PANTHER" id="PTHR47545">
    <property type="entry name" value="MULTIFUNCTIONAL CCA PROTEIN"/>
    <property type="match status" value="1"/>
</dbReference>
<dbReference type="GO" id="GO:0000049">
    <property type="term" value="F:tRNA binding"/>
    <property type="evidence" value="ECO:0007669"/>
    <property type="project" value="UniProtKB-KW"/>
</dbReference>
<dbReference type="InterPro" id="IPR050124">
    <property type="entry name" value="tRNA_CCA-adding_enzyme"/>
</dbReference>
<protein>
    <submittedName>
        <fullName evidence="13">Multifunctional CCA protein</fullName>
    </submittedName>
</protein>
<dbReference type="EMBL" id="BEHT01000051">
    <property type="protein sequence ID" value="GBD00103.1"/>
    <property type="molecule type" value="Genomic_DNA"/>
</dbReference>
<keyword evidence="7" id="KW-0479">Metal-binding</keyword>
<evidence type="ECO:0000259" key="12">
    <source>
        <dbReference type="PROSITE" id="PS51831"/>
    </source>
</evidence>
<evidence type="ECO:0000256" key="10">
    <source>
        <dbReference type="ARBA" id="ARBA00022884"/>
    </source>
</evidence>
<proteinExistence type="inferred from homology"/>
<dbReference type="InterPro" id="IPR032810">
    <property type="entry name" value="CCA-adding_enz_C"/>
</dbReference>
<evidence type="ECO:0000313" key="13">
    <source>
        <dbReference type="EMBL" id="GBD00103.1"/>
    </source>
</evidence>
<evidence type="ECO:0000256" key="2">
    <source>
        <dbReference type="ARBA" id="ARBA00007265"/>
    </source>
</evidence>
<name>A0A2H5XFY6_9BACT</name>
<dbReference type="GO" id="GO:0000166">
    <property type="term" value="F:nucleotide binding"/>
    <property type="evidence" value="ECO:0007669"/>
    <property type="project" value="UniProtKB-KW"/>
</dbReference>
<dbReference type="Pfam" id="PF13735">
    <property type="entry name" value="tRNA_NucTran2_2"/>
    <property type="match status" value="1"/>
</dbReference>
<dbReference type="NCBIfam" id="TIGR00277">
    <property type="entry name" value="HDIG"/>
    <property type="match status" value="1"/>
</dbReference>
<dbReference type="SUPFAM" id="SSF81891">
    <property type="entry name" value="Poly A polymerase C-terminal region-like"/>
    <property type="match status" value="1"/>
</dbReference>
<dbReference type="InterPro" id="IPR003607">
    <property type="entry name" value="HD/PDEase_dom"/>
</dbReference>
<dbReference type="SUPFAM" id="SSF81301">
    <property type="entry name" value="Nucleotidyltransferase"/>
    <property type="match status" value="1"/>
</dbReference>
<dbReference type="Gene3D" id="1.10.3090.10">
    <property type="entry name" value="cca-adding enzyme, domain 2"/>
    <property type="match status" value="1"/>
</dbReference>
<comment type="cofactor">
    <cofactor evidence="1">
        <name>Mg(2+)</name>
        <dbReference type="ChEBI" id="CHEBI:18420"/>
    </cofactor>
</comment>
<dbReference type="Gene3D" id="1.10.246.80">
    <property type="match status" value="1"/>
</dbReference>
<keyword evidence="10 11" id="KW-0694">RNA-binding</keyword>
<organism evidence="13 14">
    <name type="scientific">Candidatus Fervidibacter japonicus</name>
    <dbReference type="NCBI Taxonomy" id="2035412"/>
    <lineage>
        <taxon>Bacteria</taxon>
        <taxon>Candidatus Fervidibacterota</taxon>
        <taxon>Candidatus Fervidibacter</taxon>
    </lineage>
</organism>
<dbReference type="Gene3D" id="3.30.460.10">
    <property type="entry name" value="Beta Polymerase, domain 2"/>
    <property type="match status" value="1"/>
</dbReference>
<dbReference type="AlphaFoldDB" id="A0A2H5XFY6"/>
<reference evidence="14" key="1">
    <citation type="submission" date="2017-09" db="EMBL/GenBank/DDBJ databases">
        <title>Metaegenomics of thermophilic ammonia-oxidizing enrichment culture.</title>
        <authorList>
            <person name="Kato S."/>
            <person name="Suzuki K."/>
        </authorList>
    </citation>
    <scope>NUCLEOTIDE SEQUENCE [LARGE SCALE GENOMIC DNA]</scope>
</reference>
<keyword evidence="9" id="KW-0460">Magnesium</keyword>
<evidence type="ECO:0000256" key="9">
    <source>
        <dbReference type="ARBA" id="ARBA00022842"/>
    </source>
</evidence>
<evidence type="ECO:0000256" key="3">
    <source>
        <dbReference type="ARBA" id="ARBA00022555"/>
    </source>
</evidence>
<dbReference type="PANTHER" id="PTHR47545:SF2">
    <property type="entry name" value="CC-ADDING TRNA NUCLEOTIDYLTRANSFERASE"/>
    <property type="match status" value="1"/>
</dbReference>
<evidence type="ECO:0000313" key="14">
    <source>
        <dbReference type="Proteomes" id="UP000236173"/>
    </source>
</evidence>
<dbReference type="InterPro" id="IPR006674">
    <property type="entry name" value="HD_domain"/>
</dbReference>
<keyword evidence="5" id="KW-0819">tRNA processing</keyword>
<dbReference type="PROSITE" id="PS51831">
    <property type="entry name" value="HD"/>
    <property type="match status" value="1"/>
</dbReference>
<accession>A0A2H5XFY6</accession>
<dbReference type="InterPro" id="IPR032828">
    <property type="entry name" value="PolyA_RNA-bd"/>
</dbReference>
<evidence type="ECO:0000256" key="1">
    <source>
        <dbReference type="ARBA" id="ARBA00001946"/>
    </source>
</evidence>
<evidence type="ECO:0000256" key="4">
    <source>
        <dbReference type="ARBA" id="ARBA00022679"/>
    </source>
</evidence>
<evidence type="ECO:0000256" key="7">
    <source>
        <dbReference type="ARBA" id="ARBA00022723"/>
    </source>
</evidence>